<organism evidence="2 3">
    <name type="scientific">Sedimenticola thiotaurini</name>
    <dbReference type="NCBI Taxonomy" id="1543721"/>
    <lineage>
        <taxon>Bacteria</taxon>
        <taxon>Pseudomonadati</taxon>
        <taxon>Pseudomonadota</taxon>
        <taxon>Gammaproteobacteria</taxon>
        <taxon>Chromatiales</taxon>
        <taxon>Sedimenticolaceae</taxon>
        <taxon>Sedimenticola</taxon>
    </lineage>
</organism>
<proteinExistence type="predicted"/>
<dbReference type="AlphaFoldDB" id="A0A558D7B7"/>
<dbReference type="Pfam" id="PF01037">
    <property type="entry name" value="AsnC_trans_reg"/>
    <property type="match status" value="1"/>
</dbReference>
<dbReference type="InterPro" id="IPR019887">
    <property type="entry name" value="Tscrpt_reg_AsnC/Lrp_C"/>
</dbReference>
<sequence length="63" mass="7023">MLPTDFDYLIKVRISDMAAYRELLDKIMLGHPGASDTKSYIVMAGKNKVSPSICRDDPAFTSK</sequence>
<dbReference type="SUPFAM" id="SSF54909">
    <property type="entry name" value="Dimeric alpha+beta barrel"/>
    <property type="match status" value="1"/>
</dbReference>
<dbReference type="EMBL" id="VMRY01000016">
    <property type="protein sequence ID" value="TVT56924.1"/>
    <property type="molecule type" value="Genomic_DNA"/>
</dbReference>
<dbReference type="InterPro" id="IPR011008">
    <property type="entry name" value="Dimeric_a/b-barrel"/>
</dbReference>
<gene>
    <name evidence="2" type="ORF">FHK82_06305</name>
</gene>
<name>A0A558D7B7_9GAMM</name>
<evidence type="ECO:0000313" key="2">
    <source>
        <dbReference type="EMBL" id="TVT56924.1"/>
    </source>
</evidence>
<feature type="domain" description="Transcription regulator AsnC/Lrp ligand binding" evidence="1">
    <location>
        <begin position="5"/>
        <end position="43"/>
    </location>
</feature>
<dbReference type="Gene3D" id="3.30.70.920">
    <property type="match status" value="1"/>
</dbReference>
<protein>
    <recommendedName>
        <fullName evidence="1">Transcription regulator AsnC/Lrp ligand binding domain-containing protein</fullName>
    </recommendedName>
</protein>
<evidence type="ECO:0000313" key="3">
    <source>
        <dbReference type="Proteomes" id="UP000317355"/>
    </source>
</evidence>
<dbReference type="Proteomes" id="UP000317355">
    <property type="component" value="Unassembled WGS sequence"/>
</dbReference>
<reference evidence="2 3" key="1">
    <citation type="submission" date="2019-07" db="EMBL/GenBank/DDBJ databases">
        <title>The pathways for chlorine oxyanion respiration interact through the shared metabolite chlorate.</title>
        <authorList>
            <person name="Barnum T.P."/>
            <person name="Cheng Y."/>
            <person name="Hill K.A."/>
            <person name="Lucas L.N."/>
            <person name="Carlson H.K."/>
            <person name="Coates J.D."/>
        </authorList>
    </citation>
    <scope>NUCLEOTIDE SEQUENCE [LARGE SCALE GENOMIC DNA]</scope>
    <source>
        <strain evidence="2">BK-3</strain>
    </source>
</reference>
<comment type="caution">
    <text evidence="2">The sequence shown here is derived from an EMBL/GenBank/DDBJ whole genome shotgun (WGS) entry which is preliminary data.</text>
</comment>
<evidence type="ECO:0000259" key="1">
    <source>
        <dbReference type="Pfam" id="PF01037"/>
    </source>
</evidence>
<accession>A0A558D7B7</accession>